<gene>
    <name evidence="1" type="ORF">GCM10009430_40930</name>
</gene>
<proteinExistence type="predicted"/>
<comment type="caution">
    <text evidence="1">The sequence shown here is derived from an EMBL/GenBank/DDBJ whole genome shotgun (WGS) entry which is preliminary data.</text>
</comment>
<accession>A0ABP3UFL7</accession>
<reference evidence="2" key="1">
    <citation type="journal article" date="2019" name="Int. J. Syst. Evol. Microbiol.">
        <title>The Global Catalogue of Microorganisms (GCM) 10K type strain sequencing project: providing services to taxonomists for standard genome sequencing and annotation.</title>
        <authorList>
            <consortium name="The Broad Institute Genomics Platform"/>
            <consortium name="The Broad Institute Genome Sequencing Center for Infectious Disease"/>
            <person name="Wu L."/>
            <person name="Ma J."/>
        </authorList>
    </citation>
    <scope>NUCLEOTIDE SEQUENCE [LARGE SCALE GENOMIC DNA]</scope>
    <source>
        <strain evidence="2">JCM 15974</strain>
    </source>
</reference>
<name>A0ABP3UFL7_9FLAO</name>
<dbReference type="Proteomes" id="UP001501758">
    <property type="component" value="Unassembled WGS sequence"/>
</dbReference>
<sequence length="79" mass="8883">MKKKLLSLGRVLDRNQQKRIKGGMPGPIEVDEIILDSCSYRPCIINSNDCPSGEVCQNFTTRKEFGGVVWYESENLCAC</sequence>
<evidence type="ECO:0000313" key="1">
    <source>
        <dbReference type="EMBL" id="GAA0730061.1"/>
    </source>
</evidence>
<dbReference type="EMBL" id="BAAAGE010000004">
    <property type="protein sequence ID" value="GAA0730061.1"/>
    <property type="molecule type" value="Genomic_DNA"/>
</dbReference>
<evidence type="ECO:0008006" key="3">
    <source>
        <dbReference type="Google" id="ProtNLM"/>
    </source>
</evidence>
<evidence type="ECO:0000313" key="2">
    <source>
        <dbReference type="Proteomes" id="UP001501758"/>
    </source>
</evidence>
<keyword evidence="2" id="KW-1185">Reference proteome</keyword>
<dbReference type="RefSeq" id="WP_343914105.1">
    <property type="nucleotide sequence ID" value="NZ_BAAAGE010000004.1"/>
</dbReference>
<organism evidence="1 2">
    <name type="scientific">Aquimarina litoralis</name>
    <dbReference type="NCBI Taxonomy" id="584605"/>
    <lineage>
        <taxon>Bacteria</taxon>
        <taxon>Pseudomonadati</taxon>
        <taxon>Bacteroidota</taxon>
        <taxon>Flavobacteriia</taxon>
        <taxon>Flavobacteriales</taxon>
        <taxon>Flavobacteriaceae</taxon>
        <taxon>Aquimarina</taxon>
    </lineage>
</organism>
<protein>
    <recommendedName>
        <fullName evidence="3">Bacteriocin-type signal sequence-containing protein</fullName>
    </recommendedName>
</protein>